<dbReference type="EMBL" id="JAAAPO010000002">
    <property type="protein sequence ID" value="NBC36151.1"/>
    <property type="molecule type" value="Genomic_DNA"/>
</dbReference>
<reference evidence="2" key="1">
    <citation type="submission" date="2020-01" db="EMBL/GenBank/DDBJ databases">
        <title>Sphingomonas sp. strain CSW-10.</title>
        <authorList>
            <person name="Chen W.-M."/>
        </authorList>
    </citation>
    <scope>NUCLEOTIDE SEQUENCE [LARGE SCALE GENOMIC DNA]</scope>
    <source>
        <strain evidence="2">FSY-8</strain>
    </source>
</reference>
<dbReference type="Proteomes" id="UP000753724">
    <property type="component" value="Unassembled WGS sequence"/>
</dbReference>
<evidence type="ECO:0000313" key="1">
    <source>
        <dbReference type="EMBL" id="NBC36151.1"/>
    </source>
</evidence>
<dbReference type="SUPFAM" id="SSF74650">
    <property type="entry name" value="Galactose mutarotase-like"/>
    <property type="match status" value="1"/>
</dbReference>
<gene>
    <name evidence="1" type="ORF">GTZ99_06220</name>
</gene>
<keyword evidence="2" id="KW-1185">Reference proteome</keyword>
<sequence length="287" mass="30768">MILLRHGDWSCDLAPELGGAVATLRHAGVDVLRPLPAGAADVLEAGSFPLVPFCNRIGQGRLPWAGQEYRLSTDVAAPLHALHGHGWRRAWQVVRADPVSATLALTHQGDAGWPWDYRVAQVFDLTDEGLSLTISVTSLADEPMPMGIGIHPYFLRTPGSRVEAASGTRWENDVTGLATHAVSDDRFAMGRAVAVDALEGLDHFFAAPDGALPDSLDLAVEQPFGRVRIWADQARGFHLFAPAGLPYFCVEPVSHAPDAFGRGEVGAADILAPGETRDWAFAIGLED</sequence>
<protein>
    <submittedName>
        <fullName evidence="1">Aldose 1-epimerase</fullName>
    </submittedName>
</protein>
<dbReference type="Pfam" id="PF01263">
    <property type="entry name" value="Aldose_epim"/>
    <property type="match status" value="1"/>
</dbReference>
<dbReference type="InterPro" id="IPR008183">
    <property type="entry name" value="Aldose_1/G6P_1-epimerase"/>
</dbReference>
<accession>A0ABW9XC77</accession>
<dbReference type="CDD" id="cd09021">
    <property type="entry name" value="Aldose_epim_Ec_YphB"/>
    <property type="match status" value="1"/>
</dbReference>
<name>A0ABW9XC77_9SPHN</name>
<organism evidence="1 2">
    <name type="scientific">Novosphingobium ovatum</name>
    <dbReference type="NCBI Taxonomy" id="1908523"/>
    <lineage>
        <taxon>Bacteria</taxon>
        <taxon>Pseudomonadati</taxon>
        <taxon>Pseudomonadota</taxon>
        <taxon>Alphaproteobacteria</taxon>
        <taxon>Sphingomonadales</taxon>
        <taxon>Sphingomonadaceae</taxon>
        <taxon>Novosphingobium</taxon>
    </lineage>
</organism>
<dbReference type="RefSeq" id="WP_161717398.1">
    <property type="nucleotide sequence ID" value="NZ_JAAAPO010000002.1"/>
</dbReference>
<proteinExistence type="predicted"/>
<dbReference type="InterPro" id="IPR014718">
    <property type="entry name" value="GH-type_carb-bd"/>
</dbReference>
<dbReference type="InterPro" id="IPR011013">
    <property type="entry name" value="Gal_mutarotase_sf_dom"/>
</dbReference>
<evidence type="ECO:0000313" key="2">
    <source>
        <dbReference type="Proteomes" id="UP000753724"/>
    </source>
</evidence>
<dbReference type="Gene3D" id="2.70.98.10">
    <property type="match status" value="1"/>
</dbReference>
<comment type="caution">
    <text evidence="1">The sequence shown here is derived from an EMBL/GenBank/DDBJ whole genome shotgun (WGS) entry which is preliminary data.</text>
</comment>